<keyword evidence="3" id="KW-0408">Iron</keyword>
<comment type="cofactor">
    <cofactor evidence="1">
        <name>Fe(2+)</name>
        <dbReference type="ChEBI" id="CHEBI:29033"/>
    </cofactor>
</comment>
<evidence type="ECO:0000256" key="2">
    <source>
        <dbReference type="ARBA" id="ARBA00022723"/>
    </source>
</evidence>
<dbReference type="Proteomes" id="UP000600026">
    <property type="component" value="Unassembled WGS sequence"/>
</dbReference>
<reference evidence="5" key="1">
    <citation type="submission" date="2020-09" db="EMBL/GenBank/DDBJ databases">
        <title>Whole genome shotgun sequence of Streptomyces xanthophaeus NBRC 12829.</title>
        <authorList>
            <person name="Komaki H."/>
            <person name="Tamura T."/>
        </authorList>
    </citation>
    <scope>NUCLEOTIDE SEQUENCE</scope>
    <source>
        <strain evidence="5">NBRC 12829</strain>
    </source>
</reference>
<dbReference type="PROSITE" id="PS51184">
    <property type="entry name" value="JMJC"/>
    <property type="match status" value="1"/>
</dbReference>
<dbReference type="SUPFAM" id="SSF51197">
    <property type="entry name" value="Clavaminate synthase-like"/>
    <property type="match status" value="1"/>
</dbReference>
<organism evidence="5 6">
    <name type="scientific">Streptomyces xanthophaeus</name>
    <dbReference type="NCBI Taxonomy" id="67385"/>
    <lineage>
        <taxon>Bacteria</taxon>
        <taxon>Bacillati</taxon>
        <taxon>Actinomycetota</taxon>
        <taxon>Actinomycetes</taxon>
        <taxon>Kitasatosporales</taxon>
        <taxon>Streptomycetaceae</taxon>
        <taxon>Streptomyces</taxon>
    </lineage>
</organism>
<dbReference type="PANTHER" id="PTHR13096">
    <property type="entry name" value="MINA53 MYC INDUCED NUCLEAR ANTIGEN"/>
    <property type="match status" value="1"/>
</dbReference>
<dbReference type="InterPro" id="IPR003347">
    <property type="entry name" value="JmjC_dom"/>
</dbReference>
<evidence type="ECO:0000259" key="4">
    <source>
        <dbReference type="PROSITE" id="PS51184"/>
    </source>
</evidence>
<sequence>MLDAASWAGRLGGDTFLAQTYHRSYAHFTGAADVGGLFTWDDLNQIIATQRLEPPRLRLSADGETVPLHRYAVPTTNRRAVTWSRIQPAELHTQLKDGASLVLDAVEKIHPAVREAAEGLERFLGTSVQANAYASWTEREGFGLHWDDHDVVVVQLHGAKRWRLYGATRQAPTFRDVESPEQPEGDPVADIVLAAGDVLYLPRGWWHAVTADQGTESLHLTFGMVPHTGADLLLWVVDQLRATLPLRTDIPRFAALPEQSHFLAAVRHEVLDLLADPRLIEHWAESADTTDLGHAVPSLPYVDGLPADPEIAVRLTAPRARTTVNAGHGTLTLSAAGTAWDFTESAGPVLRTLLLGQPTTLGDLAAVAGLEVKDVADLVWVLIQGQAVSVVGTAL</sequence>
<gene>
    <name evidence="5" type="ORF">Sxan_77810</name>
</gene>
<accession>A0A919H4T2</accession>
<dbReference type="EMBL" id="BNEE01000011">
    <property type="protein sequence ID" value="GHI90417.1"/>
    <property type="molecule type" value="Genomic_DNA"/>
</dbReference>
<evidence type="ECO:0000313" key="5">
    <source>
        <dbReference type="EMBL" id="GHI90417.1"/>
    </source>
</evidence>
<comment type="caution">
    <text evidence="5">The sequence shown here is derived from an EMBL/GenBank/DDBJ whole genome shotgun (WGS) entry which is preliminary data.</text>
</comment>
<evidence type="ECO:0000256" key="3">
    <source>
        <dbReference type="ARBA" id="ARBA00023004"/>
    </source>
</evidence>
<dbReference type="GO" id="GO:0046872">
    <property type="term" value="F:metal ion binding"/>
    <property type="evidence" value="ECO:0007669"/>
    <property type="project" value="UniProtKB-KW"/>
</dbReference>
<name>A0A919H4T2_9ACTN</name>
<keyword evidence="2" id="KW-0479">Metal-binding</keyword>
<dbReference type="RefSeq" id="WP_031143133.1">
    <property type="nucleotide sequence ID" value="NZ_BNEE01000011.1"/>
</dbReference>
<dbReference type="PANTHER" id="PTHR13096:SF8">
    <property type="entry name" value="RIBOSOMAL OXYGENASE 1"/>
    <property type="match status" value="1"/>
</dbReference>
<proteinExistence type="predicted"/>
<evidence type="ECO:0000313" key="6">
    <source>
        <dbReference type="Proteomes" id="UP000600026"/>
    </source>
</evidence>
<dbReference type="InterPro" id="IPR039994">
    <property type="entry name" value="NO66-like"/>
</dbReference>
<dbReference type="Gene3D" id="2.60.120.650">
    <property type="entry name" value="Cupin"/>
    <property type="match status" value="1"/>
</dbReference>
<dbReference type="SMART" id="SM00558">
    <property type="entry name" value="JmjC"/>
    <property type="match status" value="1"/>
</dbReference>
<keyword evidence="6" id="KW-1185">Reference proteome</keyword>
<dbReference type="Pfam" id="PF08007">
    <property type="entry name" value="JmjC_2"/>
    <property type="match status" value="1"/>
</dbReference>
<feature type="domain" description="JmjC" evidence="4">
    <location>
        <begin position="99"/>
        <end position="241"/>
    </location>
</feature>
<protein>
    <submittedName>
        <fullName evidence="5">Cupin</fullName>
    </submittedName>
</protein>
<dbReference type="AlphaFoldDB" id="A0A919H4T2"/>
<evidence type="ECO:0000256" key="1">
    <source>
        <dbReference type="ARBA" id="ARBA00001954"/>
    </source>
</evidence>
<dbReference type="OrthoDB" id="9764016at2"/>